<dbReference type="AlphaFoldDB" id="A0A8K0CIK0"/>
<comment type="caution">
    <text evidence="1">The sequence shown here is derived from an EMBL/GenBank/DDBJ whole genome shotgun (WGS) entry which is preliminary data.</text>
</comment>
<evidence type="ECO:0000313" key="1">
    <source>
        <dbReference type="EMBL" id="KAF2887885.1"/>
    </source>
</evidence>
<name>A0A8K0CIK0_IGNLU</name>
<protein>
    <submittedName>
        <fullName evidence="1">Uncharacterized protein</fullName>
    </submittedName>
</protein>
<keyword evidence="2" id="KW-1185">Reference proteome</keyword>
<accession>A0A8K0CIK0</accession>
<reference evidence="1" key="1">
    <citation type="submission" date="2019-08" db="EMBL/GenBank/DDBJ databases">
        <title>The genome of the North American firefly Photinus pyralis.</title>
        <authorList>
            <consortium name="Photinus pyralis genome working group"/>
            <person name="Fallon T.R."/>
            <person name="Sander Lower S.E."/>
            <person name="Weng J.-K."/>
        </authorList>
    </citation>
    <scope>NUCLEOTIDE SEQUENCE</scope>
    <source>
        <strain evidence="1">TRF0915ILg1</strain>
        <tissue evidence="1">Whole body</tissue>
    </source>
</reference>
<gene>
    <name evidence="1" type="ORF">ILUMI_18288</name>
</gene>
<proteinExistence type="predicted"/>
<dbReference type="EMBL" id="VTPC01081242">
    <property type="protein sequence ID" value="KAF2887885.1"/>
    <property type="molecule type" value="Genomic_DNA"/>
</dbReference>
<organism evidence="1 2">
    <name type="scientific">Ignelater luminosus</name>
    <name type="common">Cucubano</name>
    <name type="synonym">Pyrophorus luminosus</name>
    <dbReference type="NCBI Taxonomy" id="2038154"/>
    <lineage>
        <taxon>Eukaryota</taxon>
        <taxon>Metazoa</taxon>
        <taxon>Ecdysozoa</taxon>
        <taxon>Arthropoda</taxon>
        <taxon>Hexapoda</taxon>
        <taxon>Insecta</taxon>
        <taxon>Pterygota</taxon>
        <taxon>Neoptera</taxon>
        <taxon>Endopterygota</taxon>
        <taxon>Coleoptera</taxon>
        <taxon>Polyphaga</taxon>
        <taxon>Elateriformia</taxon>
        <taxon>Elateroidea</taxon>
        <taxon>Elateridae</taxon>
        <taxon>Agrypninae</taxon>
        <taxon>Pyrophorini</taxon>
        <taxon>Ignelater</taxon>
    </lineage>
</organism>
<evidence type="ECO:0000313" key="2">
    <source>
        <dbReference type="Proteomes" id="UP000801492"/>
    </source>
</evidence>
<sequence>MVMFHLLHSVACVTLKAPPTFGTLVLKTSHRLDAKEDREYIISTYKRLLNKAHEYWEKRCEKLEGMTRNNEPIVIQTLDNKSKKQDVSVINLDSSNDESSRDNFMAAQNEIAGLKRLHQKKDELLKIE</sequence>
<dbReference type="Proteomes" id="UP000801492">
    <property type="component" value="Unassembled WGS sequence"/>
</dbReference>